<name>A0A9W8BC59_9FUNG</name>
<dbReference type="AlphaFoldDB" id="A0A9W8BC59"/>
<reference evidence="2" key="1">
    <citation type="submission" date="2022-07" db="EMBL/GenBank/DDBJ databases">
        <title>Phylogenomic reconstructions and comparative analyses of Kickxellomycotina fungi.</title>
        <authorList>
            <person name="Reynolds N.K."/>
            <person name="Stajich J.E."/>
            <person name="Barry K."/>
            <person name="Grigoriev I.V."/>
            <person name="Crous P."/>
            <person name="Smith M.E."/>
        </authorList>
    </citation>
    <scope>NUCLEOTIDE SEQUENCE</scope>
    <source>
        <strain evidence="2">IMI 214461</strain>
    </source>
</reference>
<accession>A0A9W8BC59</accession>
<sequence length="264" mass="28701">MHQLGGGRPQQSSWLAQAPAASLDDSATGSHRAYVSQSTVSWVLGDRFVRSFRADSTMRQPETDASVDHVVFARFKEDGSSGDKANEVALCIFRTDLLCIHYFSGEDFGVSLPFGVRAVRALHVGILVQSRAAERSDNGLFVATLPTFFSLLGPRSEFKMLGLNRLLDLDRMRGQRESSFILSPAPASARSDDPCGGSIPVFNDPSAVLVDTAVSRVDSASQYVLCWDTALRRHAVYQCIVSNRPLDSDDDYEPDLDGGLLGAP</sequence>
<feature type="non-terminal residue" evidence="2">
    <location>
        <position position="264"/>
    </location>
</feature>
<keyword evidence="3" id="KW-1185">Reference proteome</keyword>
<evidence type="ECO:0000313" key="2">
    <source>
        <dbReference type="EMBL" id="KAJ2000240.1"/>
    </source>
</evidence>
<gene>
    <name evidence="2" type="ORF">H4R26_004714</name>
</gene>
<dbReference type="Pfam" id="PF12859">
    <property type="entry name" value="ANAPC1"/>
    <property type="match status" value="1"/>
</dbReference>
<feature type="domain" description="Anaphase-promoting complex subunit 1 N-terminal" evidence="1">
    <location>
        <begin position="24"/>
        <end position="136"/>
    </location>
</feature>
<organism evidence="2 3">
    <name type="scientific">Coemansia thaxteri</name>
    <dbReference type="NCBI Taxonomy" id="2663907"/>
    <lineage>
        <taxon>Eukaryota</taxon>
        <taxon>Fungi</taxon>
        <taxon>Fungi incertae sedis</taxon>
        <taxon>Zoopagomycota</taxon>
        <taxon>Kickxellomycotina</taxon>
        <taxon>Kickxellomycetes</taxon>
        <taxon>Kickxellales</taxon>
        <taxon>Kickxellaceae</taxon>
        <taxon>Coemansia</taxon>
    </lineage>
</organism>
<dbReference type="InterPro" id="IPR049255">
    <property type="entry name" value="Apc1_N"/>
</dbReference>
<evidence type="ECO:0000313" key="3">
    <source>
        <dbReference type="Proteomes" id="UP001150907"/>
    </source>
</evidence>
<dbReference type="EMBL" id="JANBQF010000562">
    <property type="protein sequence ID" value="KAJ2000240.1"/>
    <property type="molecule type" value="Genomic_DNA"/>
</dbReference>
<comment type="caution">
    <text evidence="2">The sequence shown here is derived from an EMBL/GenBank/DDBJ whole genome shotgun (WGS) entry which is preliminary data.</text>
</comment>
<evidence type="ECO:0000259" key="1">
    <source>
        <dbReference type="Pfam" id="PF12859"/>
    </source>
</evidence>
<dbReference type="OrthoDB" id="26401at2759"/>
<proteinExistence type="predicted"/>
<protein>
    <recommendedName>
        <fullName evidence="1">Anaphase-promoting complex subunit 1 N-terminal domain-containing protein</fullName>
    </recommendedName>
</protein>
<dbReference type="Proteomes" id="UP001150907">
    <property type="component" value="Unassembled WGS sequence"/>
</dbReference>